<gene>
    <name evidence="9" type="ORF">JCM21714_2148</name>
</gene>
<keyword evidence="4 7" id="KW-0812">Transmembrane</keyword>
<evidence type="ECO:0000256" key="2">
    <source>
        <dbReference type="ARBA" id="ARBA00022448"/>
    </source>
</evidence>
<comment type="caution">
    <text evidence="9">The sequence shown here is derived from an EMBL/GenBank/DDBJ whole genome shotgun (WGS) entry which is preliminary data.</text>
</comment>
<evidence type="ECO:0000313" key="9">
    <source>
        <dbReference type="EMBL" id="GAE93110.1"/>
    </source>
</evidence>
<feature type="transmembrane region" description="Helical" evidence="7">
    <location>
        <begin position="106"/>
        <end position="126"/>
    </location>
</feature>
<dbReference type="STRING" id="1298598.JCM21714_2148"/>
<dbReference type="eggNOG" id="COG0395">
    <property type="taxonomic scope" value="Bacteria"/>
</dbReference>
<comment type="subcellular location">
    <subcellularLocation>
        <location evidence="1 7">Cell membrane</location>
        <topology evidence="1 7">Multi-pass membrane protein</topology>
    </subcellularLocation>
</comment>
<feature type="transmembrane region" description="Helical" evidence="7">
    <location>
        <begin position="12"/>
        <end position="34"/>
    </location>
</feature>
<dbReference type="InterPro" id="IPR000515">
    <property type="entry name" value="MetI-like"/>
</dbReference>
<protein>
    <submittedName>
        <fullName evidence="9">Multiple sugar ABC transporter</fullName>
    </submittedName>
</protein>
<dbReference type="CDD" id="cd06261">
    <property type="entry name" value="TM_PBP2"/>
    <property type="match status" value="1"/>
</dbReference>
<evidence type="ECO:0000256" key="6">
    <source>
        <dbReference type="ARBA" id="ARBA00023136"/>
    </source>
</evidence>
<feature type="transmembrane region" description="Helical" evidence="7">
    <location>
        <begin position="138"/>
        <end position="160"/>
    </location>
</feature>
<evidence type="ECO:0000256" key="1">
    <source>
        <dbReference type="ARBA" id="ARBA00004651"/>
    </source>
</evidence>
<keyword evidence="5 7" id="KW-1133">Transmembrane helix</keyword>
<evidence type="ECO:0000313" key="10">
    <source>
        <dbReference type="Proteomes" id="UP000019102"/>
    </source>
</evidence>
<accession>W4VI76</accession>
<dbReference type="PANTHER" id="PTHR43744">
    <property type="entry name" value="ABC TRANSPORTER PERMEASE PROTEIN MG189-RELATED-RELATED"/>
    <property type="match status" value="1"/>
</dbReference>
<dbReference type="PROSITE" id="PS50928">
    <property type="entry name" value="ABC_TM1"/>
    <property type="match status" value="1"/>
</dbReference>
<dbReference type="EMBL" id="BAVS01000009">
    <property type="protein sequence ID" value="GAE93110.1"/>
    <property type="molecule type" value="Genomic_DNA"/>
</dbReference>
<dbReference type="Pfam" id="PF00528">
    <property type="entry name" value="BPD_transp_1"/>
    <property type="match status" value="1"/>
</dbReference>
<keyword evidence="3" id="KW-1003">Cell membrane</keyword>
<feature type="domain" description="ABC transmembrane type-1" evidence="8">
    <location>
        <begin position="71"/>
        <end position="279"/>
    </location>
</feature>
<keyword evidence="2 7" id="KW-0813">Transport</keyword>
<reference evidence="9 10" key="1">
    <citation type="journal article" date="2014" name="Genome Announc.">
        <title>Draft Genome Sequence of the Boron-Tolerant and Moderately Halotolerant Bacterium Gracilibacillus boraciitolerans JCM 21714T.</title>
        <authorList>
            <person name="Ahmed I."/>
            <person name="Oshima K."/>
            <person name="Suda W."/>
            <person name="Kitamura K."/>
            <person name="Iida T."/>
            <person name="Ohmori Y."/>
            <person name="Fujiwara T."/>
            <person name="Hattori M."/>
            <person name="Ohkuma M."/>
        </authorList>
    </citation>
    <scope>NUCLEOTIDE SEQUENCE [LARGE SCALE GENOMIC DNA]</scope>
    <source>
        <strain evidence="9 10">JCM 21714</strain>
    </source>
</reference>
<organism evidence="9 10">
    <name type="scientific">Gracilibacillus boraciitolerans JCM 21714</name>
    <dbReference type="NCBI Taxonomy" id="1298598"/>
    <lineage>
        <taxon>Bacteria</taxon>
        <taxon>Bacillati</taxon>
        <taxon>Bacillota</taxon>
        <taxon>Bacilli</taxon>
        <taxon>Bacillales</taxon>
        <taxon>Bacillaceae</taxon>
        <taxon>Gracilibacillus</taxon>
    </lineage>
</organism>
<evidence type="ECO:0000256" key="5">
    <source>
        <dbReference type="ARBA" id="ARBA00022989"/>
    </source>
</evidence>
<dbReference type="RefSeq" id="WP_035723212.1">
    <property type="nucleotide sequence ID" value="NZ_BAVS01000009.1"/>
</dbReference>
<proteinExistence type="inferred from homology"/>
<comment type="similarity">
    <text evidence="7">Belongs to the binding-protein-dependent transport system permease family.</text>
</comment>
<feature type="transmembrane region" description="Helical" evidence="7">
    <location>
        <begin position="258"/>
        <end position="279"/>
    </location>
</feature>
<dbReference type="Gene3D" id="1.10.3720.10">
    <property type="entry name" value="MetI-like"/>
    <property type="match status" value="1"/>
</dbReference>
<dbReference type="AlphaFoldDB" id="W4VI76"/>
<sequence>MNDEKRWQIYGHVVMIILSVLAIVPFVLLIIASLTDEAVILAEGYSFFPSELSLEAYKYLWNMNDIITRAYGVTLFITAFGTVISLVITSLLAYPLSRKDLPYKNLFAFLVFFTLLFNGGLVPTYFVYTQVFDLKNTIWALIIPIILTNGFNVLLMRTFFKESVPDALIESARIDGAGEWRTLWSVVLPLATPIMATIGLFQAVIFWNDWMNGLVFLTDTRLYSLQVLLNRILEDIQFLRTADLGGQASDAMANLPSASIRMAIAAIGVIPMLIAYPFFQKYLKKGIALGGVKG</sequence>
<keyword evidence="10" id="KW-1185">Reference proteome</keyword>
<dbReference type="OrthoDB" id="9810086at2"/>
<name>W4VI76_9BACI</name>
<evidence type="ECO:0000259" key="8">
    <source>
        <dbReference type="PROSITE" id="PS50928"/>
    </source>
</evidence>
<evidence type="ECO:0000256" key="3">
    <source>
        <dbReference type="ARBA" id="ARBA00022475"/>
    </source>
</evidence>
<feature type="transmembrane region" description="Helical" evidence="7">
    <location>
        <begin position="181"/>
        <end position="207"/>
    </location>
</feature>
<keyword evidence="6 7" id="KW-0472">Membrane</keyword>
<evidence type="ECO:0000256" key="7">
    <source>
        <dbReference type="RuleBase" id="RU363032"/>
    </source>
</evidence>
<dbReference type="SUPFAM" id="SSF161098">
    <property type="entry name" value="MetI-like"/>
    <property type="match status" value="1"/>
</dbReference>
<dbReference type="PANTHER" id="PTHR43744:SF9">
    <property type="entry name" value="POLYGALACTURONAN_RHAMNOGALACTURONAN TRANSPORT SYSTEM PERMEASE PROTEIN YTCP"/>
    <property type="match status" value="1"/>
</dbReference>
<dbReference type="InterPro" id="IPR035906">
    <property type="entry name" value="MetI-like_sf"/>
</dbReference>
<feature type="transmembrane region" description="Helical" evidence="7">
    <location>
        <begin position="70"/>
        <end position="94"/>
    </location>
</feature>
<dbReference type="Proteomes" id="UP000019102">
    <property type="component" value="Unassembled WGS sequence"/>
</dbReference>
<dbReference type="GO" id="GO:0005886">
    <property type="term" value="C:plasma membrane"/>
    <property type="evidence" value="ECO:0007669"/>
    <property type="project" value="UniProtKB-SubCell"/>
</dbReference>
<evidence type="ECO:0000256" key="4">
    <source>
        <dbReference type="ARBA" id="ARBA00022692"/>
    </source>
</evidence>
<dbReference type="GO" id="GO:0055085">
    <property type="term" value="P:transmembrane transport"/>
    <property type="evidence" value="ECO:0007669"/>
    <property type="project" value="InterPro"/>
</dbReference>